<accession>A0A0U9HFQ4</accession>
<organism evidence="1">
    <name type="scientific">Tepidanaerobacter syntrophicus</name>
    <dbReference type="NCBI Taxonomy" id="224999"/>
    <lineage>
        <taxon>Bacteria</taxon>
        <taxon>Bacillati</taxon>
        <taxon>Bacillota</taxon>
        <taxon>Clostridia</taxon>
        <taxon>Thermosediminibacterales</taxon>
        <taxon>Tepidanaerobacteraceae</taxon>
        <taxon>Tepidanaerobacter</taxon>
    </lineage>
</organism>
<proteinExistence type="predicted"/>
<dbReference type="InterPro" id="IPR011051">
    <property type="entry name" value="RmlC_Cupin_sf"/>
</dbReference>
<dbReference type="STRING" id="224999.GCA_001485475_00075"/>
<reference evidence="1" key="1">
    <citation type="journal article" date="2016" name="Genome Announc.">
        <title>Draft Genome Sequence of the Syntrophic Lactate-Degrading Bacterium Tepidanaerobacter syntrophicus JLT.</title>
        <authorList>
            <person name="Matsuura N."/>
            <person name="Ohashi A."/>
            <person name="Tourlousse D.M."/>
            <person name="Sekiguchi Y."/>
        </authorList>
    </citation>
    <scope>NUCLEOTIDE SEQUENCE [LARGE SCALE GENOMIC DNA]</scope>
    <source>
        <strain evidence="1">JL</strain>
    </source>
</reference>
<sequence>MELNKELIEEIVRKVASELQLGCFNFKETDISGITVVHKDRLGEFDKFDTGKPNDEVYIKDLFDTKESPRLAAGYMKMCHSRFQWTLNYDEMDYVIEGTLEIIVNGKKLAGSKGDCIFIPMGSTIEFSAPEYAEFFYVTYPANWSEL</sequence>
<dbReference type="Gene3D" id="2.60.120.10">
    <property type="entry name" value="Jelly Rolls"/>
    <property type="match status" value="1"/>
</dbReference>
<dbReference type="Pfam" id="PF06249">
    <property type="entry name" value="EutQ"/>
    <property type="match status" value="1"/>
</dbReference>
<dbReference type="CDD" id="cd02228">
    <property type="entry name" value="cupin_EutQ"/>
    <property type="match status" value="1"/>
</dbReference>
<dbReference type="Proteomes" id="UP000062160">
    <property type="component" value="Unassembled WGS sequence"/>
</dbReference>
<name>A0A0U9HFQ4_9FIRM</name>
<dbReference type="RefSeq" id="WP_059031156.1">
    <property type="nucleotide sequence ID" value="NZ_BSDN01000006.1"/>
</dbReference>
<dbReference type="AlphaFoldDB" id="A0A0U9HFQ4"/>
<dbReference type="PANTHER" id="PTHR36169">
    <property type="entry name" value="ETHANOLAMINE UTILIZATION PROTEIN EUTQ"/>
    <property type="match status" value="1"/>
</dbReference>
<evidence type="ECO:0000313" key="1">
    <source>
        <dbReference type="EMBL" id="GAQ24092.1"/>
    </source>
</evidence>
<evidence type="ECO:0000313" key="2">
    <source>
        <dbReference type="Proteomes" id="UP000062160"/>
    </source>
</evidence>
<dbReference type="PANTHER" id="PTHR36169:SF1">
    <property type="entry name" value="ACETATE KINASE EUTQ"/>
    <property type="match status" value="1"/>
</dbReference>
<gene>
    <name evidence="1" type="ORF">TSYNT_177</name>
</gene>
<dbReference type="SUPFAM" id="SSF51182">
    <property type="entry name" value="RmlC-like cupins"/>
    <property type="match status" value="1"/>
</dbReference>
<dbReference type="InterPro" id="IPR014710">
    <property type="entry name" value="RmlC-like_jellyroll"/>
</dbReference>
<keyword evidence="2" id="KW-1185">Reference proteome</keyword>
<dbReference type="EMBL" id="DF976995">
    <property type="protein sequence ID" value="GAQ24092.1"/>
    <property type="molecule type" value="Genomic_DNA"/>
</dbReference>
<dbReference type="InterPro" id="IPR010424">
    <property type="entry name" value="EutQ"/>
</dbReference>
<protein>
    <submittedName>
        <fullName evidence="1">Ethanolamine utilization protein EutQ</fullName>
    </submittedName>
</protein>